<dbReference type="GO" id="GO:0017000">
    <property type="term" value="P:antibiotic biosynthetic process"/>
    <property type="evidence" value="ECO:0007669"/>
    <property type="project" value="UniProtKB-ARBA"/>
</dbReference>
<reference evidence="2 3" key="1">
    <citation type="journal article" date="2016" name="Sci. Rep.">
        <title>Penicillium arizonense, a new, genome sequenced fungal species, reveals a high chemical diversity in secreted metabolites.</title>
        <authorList>
            <person name="Grijseels S."/>
            <person name="Nielsen J.C."/>
            <person name="Randelovic M."/>
            <person name="Nielsen J."/>
            <person name="Nielsen K.F."/>
            <person name="Workman M."/>
            <person name="Frisvad J.C."/>
        </authorList>
    </citation>
    <scope>NUCLEOTIDE SEQUENCE [LARGE SCALE GENOMIC DNA]</scope>
    <source>
        <strain evidence="2 3">CBS 141311</strain>
    </source>
</reference>
<dbReference type="AlphaFoldDB" id="A0A1F5LC90"/>
<sequence length="561" mass="64468">MEHLFQAFRRVQKGLDDPDDLLELFQRHENLNDPSAVSVDDRIRLLDLPPRSVQDEAIASVTTLTKNELLKRGAEFPAALSENEMKLLMARYWLDGMKCHIDDAFMNALDFLEDIKEDYSTEICDRLDRFREPLYEENECKAIENAEAESIRRMNAGHDQKLQQDLARVFAEGKPWLQRPWQEDGSKTWGYAVFESPQFVADPKYDVYKGEQKTAMEKSLRRIVSGIEIFRRHKMEKQSWPSQMSGAYRFPEIIDKLRQEFRNRRNGGNLSDGLLPNVFLYLDHESATSLFHSHGYVDAMWIWAVDPDYEPENDPTDDYQGYLRVGLKQLVDNFYIACRWQSDFSTKDLWEAAQRESNKAFASAYTNASSLGADGNRLYTIGTSADAMLALLGGRKILSGQSRVPATSLYGIVAVSPVIIHLDNIPTKYQAAYTSYDVYGEGAPVITRSVMSEFFRWVHAAHDDTSSFIFLYDKSFSKFQPVYIATAECDPLRDDGRTLAAALKDAWVSVREDSYQGMRHCFWFFNTRPEWSSFIENTVSSKATLEGPQWKLFGTPLHLLY</sequence>
<evidence type="ECO:0000313" key="3">
    <source>
        <dbReference type="Proteomes" id="UP000177622"/>
    </source>
</evidence>
<keyword evidence="3" id="KW-1185">Reference proteome</keyword>
<protein>
    <recommendedName>
        <fullName evidence="1">Alpha/beta hydrolase fold-3 domain-containing protein</fullName>
    </recommendedName>
</protein>
<evidence type="ECO:0000259" key="1">
    <source>
        <dbReference type="Pfam" id="PF07859"/>
    </source>
</evidence>
<dbReference type="InterPro" id="IPR029058">
    <property type="entry name" value="AB_hydrolase_fold"/>
</dbReference>
<dbReference type="EMBL" id="LXJU01000015">
    <property type="protein sequence ID" value="OGE50795.1"/>
    <property type="molecule type" value="Genomic_DNA"/>
</dbReference>
<dbReference type="SUPFAM" id="SSF53474">
    <property type="entry name" value="alpha/beta-Hydrolases"/>
    <property type="match status" value="1"/>
</dbReference>
<dbReference type="Pfam" id="PF07859">
    <property type="entry name" value="Abhydrolase_3"/>
    <property type="match status" value="1"/>
</dbReference>
<organism evidence="2 3">
    <name type="scientific">Penicillium arizonense</name>
    <dbReference type="NCBI Taxonomy" id="1835702"/>
    <lineage>
        <taxon>Eukaryota</taxon>
        <taxon>Fungi</taxon>
        <taxon>Dikarya</taxon>
        <taxon>Ascomycota</taxon>
        <taxon>Pezizomycotina</taxon>
        <taxon>Eurotiomycetes</taxon>
        <taxon>Eurotiomycetidae</taxon>
        <taxon>Eurotiales</taxon>
        <taxon>Aspergillaceae</taxon>
        <taxon>Penicillium</taxon>
    </lineage>
</organism>
<dbReference type="Gene3D" id="3.40.50.1820">
    <property type="entry name" value="alpha/beta hydrolase"/>
    <property type="match status" value="1"/>
</dbReference>
<dbReference type="GO" id="GO:0072330">
    <property type="term" value="P:monocarboxylic acid biosynthetic process"/>
    <property type="evidence" value="ECO:0007669"/>
    <property type="project" value="UniProtKB-ARBA"/>
</dbReference>
<gene>
    <name evidence="2" type="ORF">PENARI_c015G02478</name>
</gene>
<dbReference type="OrthoDB" id="4317571at2759"/>
<evidence type="ECO:0000313" key="2">
    <source>
        <dbReference type="EMBL" id="OGE50795.1"/>
    </source>
</evidence>
<dbReference type="GeneID" id="34578446"/>
<comment type="caution">
    <text evidence="2">The sequence shown here is derived from an EMBL/GenBank/DDBJ whole genome shotgun (WGS) entry which is preliminary data.</text>
</comment>
<dbReference type="InterPro" id="IPR013094">
    <property type="entry name" value="AB_hydrolase_3"/>
</dbReference>
<dbReference type="GO" id="GO:0016787">
    <property type="term" value="F:hydrolase activity"/>
    <property type="evidence" value="ECO:0007669"/>
    <property type="project" value="InterPro"/>
</dbReference>
<name>A0A1F5LC90_PENAI</name>
<proteinExistence type="predicted"/>
<dbReference type="STRING" id="1835702.A0A1F5LC90"/>
<accession>A0A1F5LC90</accession>
<dbReference type="Proteomes" id="UP000177622">
    <property type="component" value="Unassembled WGS sequence"/>
</dbReference>
<dbReference type="RefSeq" id="XP_022486241.1">
    <property type="nucleotide sequence ID" value="XM_022633712.1"/>
</dbReference>
<feature type="domain" description="Alpha/beta hydrolase fold-3" evidence="1">
    <location>
        <begin position="351"/>
        <end position="523"/>
    </location>
</feature>